<name>A0A2I0HIC4_PUNGR</name>
<protein>
    <submittedName>
        <fullName evidence="1">Uncharacterized protein</fullName>
    </submittedName>
</protein>
<proteinExistence type="predicted"/>
<reference evidence="1 2" key="1">
    <citation type="submission" date="2017-11" db="EMBL/GenBank/DDBJ databases">
        <title>De-novo sequencing of pomegranate (Punica granatum L.) genome.</title>
        <authorList>
            <person name="Akparov Z."/>
            <person name="Amiraslanov A."/>
            <person name="Hajiyeva S."/>
            <person name="Abbasov M."/>
            <person name="Kaur K."/>
            <person name="Hamwieh A."/>
            <person name="Solovyev V."/>
            <person name="Salamov A."/>
            <person name="Braich B."/>
            <person name="Kosarev P."/>
            <person name="Mahmoud A."/>
            <person name="Hajiyev E."/>
            <person name="Babayeva S."/>
            <person name="Izzatullayeva V."/>
            <person name="Mammadov A."/>
            <person name="Mammadov A."/>
            <person name="Sharifova S."/>
            <person name="Ojaghi J."/>
            <person name="Eynullazada K."/>
            <person name="Bayramov B."/>
            <person name="Abdulazimova A."/>
            <person name="Shahmuradov I."/>
        </authorList>
    </citation>
    <scope>NUCLEOTIDE SEQUENCE [LARGE SCALE GENOMIC DNA]</scope>
    <source>
        <strain evidence="2">cv. AG2017</strain>
        <tissue evidence="1">Leaf</tissue>
    </source>
</reference>
<evidence type="ECO:0000313" key="2">
    <source>
        <dbReference type="Proteomes" id="UP000233551"/>
    </source>
</evidence>
<accession>A0A2I0HIC4</accession>
<evidence type="ECO:0000313" key="1">
    <source>
        <dbReference type="EMBL" id="PKI31076.1"/>
    </source>
</evidence>
<comment type="caution">
    <text evidence="1">The sequence shown here is derived from an EMBL/GenBank/DDBJ whole genome shotgun (WGS) entry which is preliminary data.</text>
</comment>
<dbReference type="STRING" id="22663.A0A2I0HIC4"/>
<dbReference type="Proteomes" id="UP000233551">
    <property type="component" value="Unassembled WGS sequence"/>
</dbReference>
<dbReference type="AlphaFoldDB" id="A0A2I0HIC4"/>
<dbReference type="EMBL" id="PGOL01009197">
    <property type="protein sequence ID" value="PKI31076.1"/>
    <property type="molecule type" value="Genomic_DNA"/>
</dbReference>
<gene>
    <name evidence="1" type="ORF">CRG98_048533</name>
</gene>
<sequence>MLSRLLPKSSHLHLLSVITSKSQSYPPGTSLRITTAVGETRRSLTRGSFPRRARGVSTVSTTMSPAGTWGDLKLGEEEVKEDLFDFGESAEVVADTKNLLGFKWLMYVVGPNRAFGDLIAISGITGAMLRSLIALKDFEGIRGLPPLSSKTCAMSSSHSLARSSTSRSEGGEKMLLLLAHVAVQMVKRASFNT</sequence>
<organism evidence="1 2">
    <name type="scientific">Punica granatum</name>
    <name type="common">Pomegranate</name>
    <dbReference type="NCBI Taxonomy" id="22663"/>
    <lineage>
        <taxon>Eukaryota</taxon>
        <taxon>Viridiplantae</taxon>
        <taxon>Streptophyta</taxon>
        <taxon>Embryophyta</taxon>
        <taxon>Tracheophyta</taxon>
        <taxon>Spermatophyta</taxon>
        <taxon>Magnoliopsida</taxon>
        <taxon>eudicotyledons</taxon>
        <taxon>Gunneridae</taxon>
        <taxon>Pentapetalae</taxon>
        <taxon>rosids</taxon>
        <taxon>malvids</taxon>
        <taxon>Myrtales</taxon>
        <taxon>Lythraceae</taxon>
        <taxon>Punica</taxon>
    </lineage>
</organism>
<keyword evidence="2" id="KW-1185">Reference proteome</keyword>